<gene>
    <name evidence="3" type="ORF">FSARC_11079</name>
</gene>
<accession>A0A8H4THS7</accession>
<organism evidence="3 4">
    <name type="scientific">Fusarium sarcochroum</name>
    <dbReference type="NCBI Taxonomy" id="1208366"/>
    <lineage>
        <taxon>Eukaryota</taxon>
        <taxon>Fungi</taxon>
        <taxon>Dikarya</taxon>
        <taxon>Ascomycota</taxon>
        <taxon>Pezizomycotina</taxon>
        <taxon>Sordariomycetes</taxon>
        <taxon>Hypocreomycetidae</taxon>
        <taxon>Hypocreales</taxon>
        <taxon>Nectriaceae</taxon>
        <taxon>Fusarium</taxon>
        <taxon>Fusarium lateritium species complex</taxon>
    </lineage>
</organism>
<keyword evidence="4" id="KW-1185">Reference proteome</keyword>
<dbReference type="OrthoDB" id="5141958at2759"/>
<sequence>MEEVPSEEVNGRAAFCILGTLAVAAVAQPSAGSRITDRVLLYGKFDLMRCFPGVCLVDALIDFAMLGKATRKEPSVPKSVHQTRQRVRPSAGELTVKLALLLLALLPPTIKVFSMAGVPATQFCAFSFFLANITNLIVQLCDIETSENYSSEGSEGIGFKDYMTLLFFLTLMSKMAFELWIWSKIGLSMSFHLPEDVEEICMMVRSVSSLLTCIQFIIWVVRYTIQAIRYVMYQRFDISTSPNMIPMRALWGLTIVLGTVKGPPVSQTEAKSGFTRQSDWMDGFIFTTGLYICTMLVSNILTKILDGLGLLATRDDEQSCTHTHAPAPTEKKEPDTEEVPSSSGHSSFLKTSAYWISTLATRIDDCLVQIFGVHTRAGCVVSLGLFNLVTTVCYYLVWFDGTGTVNTSWMTILGYHV</sequence>
<evidence type="ECO:0000256" key="1">
    <source>
        <dbReference type="SAM" id="MobiDB-lite"/>
    </source>
</evidence>
<dbReference type="Proteomes" id="UP000622797">
    <property type="component" value="Unassembled WGS sequence"/>
</dbReference>
<comment type="caution">
    <text evidence="3">The sequence shown here is derived from an EMBL/GenBank/DDBJ whole genome shotgun (WGS) entry which is preliminary data.</text>
</comment>
<reference evidence="3" key="1">
    <citation type="journal article" date="2020" name="BMC Genomics">
        <title>Correction to: Identification and distribution of gene clusters required for synthesis of sphingolipid metabolism inhibitors in diverse species of the filamentous fungus Fusarium.</title>
        <authorList>
            <person name="Kim H.S."/>
            <person name="Lohmar J.M."/>
            <person name="Busman M."/>
            <person name="Brown D.W."/>
            <person name="Naumann T.A."/>
            <person name="Divon H.H."/>
            <person name="Lysoe E."/>
            <person name="Uhlig S."/>
            <person name="Proctor R.H."/>
        </authorList>
    </citation>
    <scope>NUCLEOTIDE SEQUENCE</scope>
    <source>
        <strain evidence="3">NRRL 20472</strain>
    </source>
</reference>
<keyword evidence="2" id="KW-1133">Transmembrane helix</keyword>
<feature type="region of interest" description="Disordered" evidence="1">
    <location>
        <begin position="320"/>
        <end position="346"/>
    </location>
</feature>
<feature type="transmembrane region" description="Helical" evidence="2">
    <location>
        <begin position="245"/>
        <end position="263"/>
    </location>
</feature>
<feature type="transmembrane region" description="Helical" evidence="2">
    <location>
        <begin position="202"/>
        <end position="225"/>
    </location>
</feature>
<proteinExistence type="predicted"/>
<evidence type="ECO:0000313" key="4">
    <source>
        <dbReference type="Proteomes" id="UP000622797"/>
    </source>
</evidence>
<reference evidence="3" key="2">
    <citation type="submission" date="2020-05" db="EMBL/GenBank/DDBJ databases">
        <authorList>
            <person name="Kim H.-S."/>
            <person name="Proctor R.H."/>
            <person name="Brown D.W."/>
        </authorList>
    </citation>
    <scope>NUCLEOTIDE SEQUENCE</scope>
    <source>
        <strain evidence="3">NRRL 20472</strain>
    </source>
</reference>
<evidence type="ECO:0000256" key="2">
    <source>
        <dbReference type="SAM" id="Phobius"/>
    </source>
</evidence>
<feature type="transmembrane region" description="Helical" evidence="2">
    <location>
        <begin position="162"/>
        <end position="182"/>
    </location>
</feature>
<dbReference type="EMBL" id="JABEXW010000702">
    <property type="protein sequence ID" value="KAF4958162.1"/>
    <property type="molecule type" value="Genomic_DNA"/>
</dbReference>
<protein>
    <submittedName>
        <fullName evidence="3">Uncharacterized protein</fullName>
    </submittedName>
</protein>
<keyword evidence="2" id="KW-0472">Membrane</keyword>
<dbReference type="AlphaFoldDB" id="A0A8H4THS7"/>
<name>A0A8H4THS7_9HYPO</name>
<keyword evidence="2" id="KW-0812">Transmembrane</keyword>
<feature type="transmembrane region" description="Helical" evidence="2">
    <location>
        <begin position="283"/>
        <end position="301"/>
    </location>
</feature>
<evidence type="ECO:0000313" key="3">
    <source>
        <dbReference type="EMBL" id="KAF4958162.1"/>
    </source>
</evidence>